<dbReference type="RefSeq" id="WP_167473628.1">
    <property type="nucleotide sequence ID" value="NZ_CP046172.1"/>
</dbReference>
<accession>A0A6G9YBZ5</accession>
<reference evidence="3 4" key="1">
    <citation type="journal article" date="2019" name="ACS Chem. Biol.">
        <title>Identification and Mobilization of a Cryptic Antibiotic Biosynthesis Gene Locus from a Human-Pathogenic Nocardia Isolate.</title>
        <authorList>
            <person name="Herisse M."/>
            <person name="Ishida K."/>
            <person name="Porter J.L."/>
            <person name="Howden B."/>
            <person name="Hertweck C."/>
            <person name="Stinear T.P."/>
            <person name="Pidot S.J."/>
        </authorList>
    </citation>
    <scope>NUCLEOTIDE SEQUENCE [LARGE SCALE GENOMIC DNA]</scope>
    <source>
        <strain evidence="3 4">AUSMDU00012717</strain>
    </source>
</reference>
<protein>
    <submittedName>
        <fullName evidence="3">Glycerophosphodiester phosphodiesterase</fullName>
    </submittedName>
</protein>
<dbReference type="KEGG" id="nah:F5544_14005"/>
<dbReference type="PROSITE" id="PS51704">
    <property type="entry name" value="GP_PDE"/>
    <property type="match status" value="1"/>
</dbReference>
<dbReference type="Gene3D" id="3.20.20.190">
    <property type="entry name" value="Phosphatidylinositol (PI) phosphodiesterase"/>
    <property type="match status" value="1"/>
</dbReference>
<dbReference type="InterPro" id="IPR030395">
    <property type="entry name" value="GP_PDE_dom"/>
</dbReference>
<proteinExistence type="predicted"/>
<evidence type="ECO:0000259" key="2">
    <source>
        <dbReference type="PROSITE" id="PS51704"/>
    </source>
</evidence>
<organism evidence="3 4">
    <name type="scientific">Nocardia arthritidis</name>
    <dbReference type="NCBI Taxonomy" id="228602"/>
    <lineage>
        <taxon>Bacteria</taxon>
        <taxon>Bacillati</taxon>
        <taxon>Actinomycetota</taxon>
        <taxon>Actinomycetes</taxon>
        <taxon>Mycobacteriales</taxon>
        <taxon>Nocardiaceae</taxon>
        <taxon>Nocardia</taxon>
    </lineage>
</organism>
<keyword evidence="1" id="KW-0732">Signal</keyword>
<dbReference type="GO" id="GO:0006629">
    <property type="term" value="P:lipid metabolic process"/>
    <property type="evidence" value="ECO:0007669"/>
    <property type="project" value="InterPro"/>
</dbReference>
<dbReference type="InterPro" id="IPR017946">
    <property type="entry name" value="PLC-like_Pdiesterase_TIM-brl"/>
</dbReference>
<dbReference type="Pfam" id="PF03009">
    <property type="entry name" value="GDPD"/>
    <property type="match status" value="1"/>
</dbReference>
<feature type="chain" id="PRO_5026062660" evidence="1">
    <location>
        <begin position="32"/>
        <end position="328"/>
    </location>
</feature>
<dbReference type="EMBL" id="CP046172">
    <property type="protein sequence ID" value="QIS10688.1"/>
    <property type="molecule type" value="Genomic_DNA"/>
</dbReference>
<dbReference type="AlphaFoldDB" id="A0A6G9YBZ5"/>
<keyword evidence="4" id="KW-1185">Reference proteome</keyword>
<evidence type="ECO:0000256" key="1">
    <source>
        <dbReference type="SAM" id="SignalP"/>
    </source>
</evidence>
<sequence>MSHGNSRTAAILASCLAVFAAAALGGGPAHADRPEVRPFILANGGMQQAFSTEGLTNQTCVADRMLPPTHPYLENTIASMRAAFEIGADIVEFDIQPTADRRFAVTHEWDLECRTDGKGKTSDHTLAQLQTLDVGYRYTADGGKTYPFRGKGIGLMPSLEQVLDTFPDKRLLIDMKSNEPADGQQLATALSTLSEGRRKLLSVEGGDKSIAALRQQLPDMRVTSRAIIADCVATFAATGWHGDVPQSCRNIELLLPDKFAPMLWGWPNDFIERMADNDTVVVIEKGDGTEEFSSGFDSPEDLQRLPPGYRGGVWTNHVDRIAPVFNRN</sequence>
<dbReference type="Proteomes" id="UP000503540">
    <property type="component" value="Chromosome"/>
</dbReference>
<evidence type="ECO:0000313" key="4">
    <source>
        <dbReference type="Proteomes" id="UP000503540"/>
    </source>
</evidence>
<dbReference type="PANTHER" id="PTHR43805">
    <property type="entry name" value="GLYCEROPHOSPHORYL DIESTER PHOSPHODIESTERASE"/>
    <property type="match status" value="1"/>
</dbReference>
<evidence type="ECO:0000313" key="3">
    <source>
        <dbReference type="EMBL" id="QIS10688.1"/>
    </source>
</evidence>
<name>A0A6G9YBZ5_9NOCA</name>
<dbReference type="GO" id="GO:0008081">
    <property type="term" value="F:phosphoric diester hydrolase activity"/>
    <property type="evidence" value="ECO:0007669"/>
    <property type="project" value="InterPro"/>
</dbReference>
<dbReference type="PANTHER" id="PTHR43805:SF1">
    <property type="entry name" value="GP-PDE DOMAIN-CONTAINING PROTEIN"/>
    <property type="match status" value="1"/>
</dbReference>
<gene>
    <name evidence="3" type="ORF">F5544_14005</name>
</gene>
<feature type="domain" description="GP-PDE" evidence="2">
    <location>
        <begin position="58"/>
        <end position="325"/>
    </location>
</feature>
<feature type="signal peptide" evidence="1">
    <location>
        <begin position="1"/>
        <end position="31"/>
    </location>
</feature>
<dbReference type="SUPFAM" id="SSF51695">
    <property type="entry name" value="PLC-like phosphodiesterases"/>
    <property type="match status" value="1"/>
</dbReference>